<keyword evidence="6" id="KW-1185">Reference proteome</keyword>
<evidence type="ECO:0000313" key="6">
    <source>
        <dbReference type="Proteomes" id="UP000245207"/>
    </source>
</evidence>
<dbReference type="InterPro" id="IPR055782">
    <property type="entry name" value="DUF7358"/>
</dbReference>
<dbReference type="GO" id="GO:0006629">
    <property type="term" value="P:lipid metabolic process"/>
    <property type="evidence" value="ECO:0007669"/>
    <property type="project" value="InterPro"/>
</dbReference>
<dbReference type="Pfam" id="PF24057">
    <property type="entry name" value="DUF7358"/>
    <property type="match status" value="2"/>
</dbReference>
<evidence type="ECO:0000259" key="3">
    <source>
        <dbReference type="Pfam" id="PF01764"/>
    </source>
</evidence>
<comment type="caution">
    <text evidence="5">The sequence shown here is derived from an EMBL/GenBank/DDBJ whole genome shotgun (WGS) entry which is preliminary data.</text>
</comment>
<dbReference type="AlphaFoldDB" id="A0A2U1LAJ3"/>
<dbReference type="EMBL" id="PKPP01010494">
    <property type="protein sequence ID" value="PWA46009.1"/>
    <property type="molecule type" value="Genomic_DNA"/>
</dbReference>
<dbReference type="Gene3D" id="3.40.50.1820">
    <property type="entry name" value="alpha/beta hydrolase"/>
    <property type="match status" value="1"/>
</dbReference>
<feature type="domain" description="DUF7358" evidence="4">
    <location>
        <begin position="101"/>
        <end position="192"/>
    </location>
</feature>
<dbReference type="InterPro" id="IPR002921">
    <property type="entry name" value="Fungal_lipase-type"/>
</dbReference>
<feature type="transmembrane region" description="Helical" evidence="2">
    <location>
        <begin position="106"/>
        <end position="127"/>
    </location>
</feature>
<dbReference type="Pfam" id="PF01764">
    <property type="entry name" value="Lipase_3"/>
    <property type="match status" value="1"/>
</dbReference>
<dbReference type="PANTHER" id="PTHR47030:SF2">
    <property type="entry name" value="LIPASE CLASS 3 FAMILY PROTEIN"/>
    <property type="match status" value="1"/>
</dbReference>
<name>A0A2U1LAJ3_ARTAN</name>
<sequence length="580" mass="65155">MINSEESINGRLVHYVIEKWFGAYSNCVFGDVFPFLVILLVSCLRMLTMIPIAFAQRATALTIINTPTETRAVGTLIRRHQRTCYKWPRILNIIVFAALLSNNTTWLHSIVVVFIIMACLVTAVQCFSGSDVLRWRSFYSNENKVWNHHYREVFDHGIREALCCLGRVKYLTVLDEDEVFSVAQLLGDLVSYRASGKGHLELLAGLALLRRESLMPKVQEETVEAPTELIQGAVDFHPFAEAAYTGPLLDVGRNPLFFLCAWLHRQGVLCPWTRKRLPILKGDNWWRGHARAFLKYVNLPAEALRQGRVCQTRCEAAYFVVVIHHTKCVVICVRGTETPEDLLTDGLSRECMLATKDFDGLIHDNLIPPGSTHYGHSGIVEAAWDLYEQIDGNPKNKEFQEEGLLTSLLGAGCECEGYDLHVVGHSLGGSIAAMLGLKLYGRFPRLHVYSYGPLPCVDSVLANACSSFITSIVYDAEFSSRLSVSSIIRLQTSAMMALSNDADADSAIIQKVARRFLSVSTFLWTKPQEESPTSASGASSLPLIRENKHCHEDEHLHGTYKYTIKFTIYHIRIKNNDHKC</sequence>
<evidence type="ECO:0000313" key="5">
    <source>
        <dbReference type="EMBL" id="PWA46009.1"/>
    </source>
</evidence>
<dbReference type="CDD" id="cd00519">
    <property type="entry name" value="Lipase_3"/>
    <property type="match status" value="1"/>
</dbReference>
<evidence type="ECO:0000256" key="2">
    <source>
        <dbReference type="SAM" id="Phobius"/>
    </source>
</evidence>
<reference evidence="5 6" key="1">
    <citation type="journal article" date="2018" name="Mol. Plant">
        <title>The genome of Artemisia annua provides insight into the evolution of Asteraceae family and artemisinin biosynthesis.</title>
        <authorList>
            <person name="Shen Q."/>
            <person name="Zhang L."/>
            <person name="Liao Z."/>
            <person name="Wang S."/>
            <person name="Yan T."/>
            <person name="Shi P."/>
            <person name="Liu M."/>
            <person name="Fu X."/>
            <person name="Pan Q."/>
            <person name="Wang Y."/>
            <person name="Lv Z."/>
            <person name="Lu X."/>
            <person name="Zhang F."/>
            <person name="Jiang W."/>
            <person name="Ma Y."/>
            <person name="Chen M."/>
            <person name="Hao X."/>
            <person name="Li L."/>
            <person name="Tang Y."/>
            <person name="Lv G."/>
            <person name="Zhou Y."/>
            <person name="Sun X."/>
            <person name="Brodelius P.E."/>
            <person name="Rose J.K.C."/>
            <person name="Tang K."/>
        </authorList>
    </citation>
    <scope>NUCLEOTIDE SEQUENCE [LARGE SCALE GENOMIC DNA]</scope>
    <source>
        <strain evidence="6">cv. Huhao1</strain>
        <tissue evidence="5">Leaf</tissue>
    </source>
</reference>
<keyword evidence="2" id="KW-0472">Membrane</keyword>
<dbReference type="SUPFAM" id="SSF53474">
    <property type="entry name" value="alpha/beta-Hydrolases"/>
    <property type="match status" value="1"/>
</dbReference>
<proteinExistence type="predicted"/>
<protein>
    <submittedName>
        <fullName evidence="5">Lipase class 3 family protein</fullName>
    </submittedName>
</protein>
<dbReference type="GO" id="GO:0016787">
    <property type="term" value="F:hydrolase activity"/>
    <property type="evidence" value="ECO:0007669"/>
    <property type="project" value="UniProtKB-KW"/>
</dbReference>
<keyword evidence="2" id="KW-0812">Transmembrane</keyword>
<gene>
    <name evidence="5" type="ORF">CTI12_AA512280</name>
</gene>
<evidence type="ECO:0000256" key="1">
    <source>
        <dbReference type="ARBA" id="ARBA00022801"/>
    </source>
</evidence>
<dbReference type="Proteomes" id="UP000245207">
    <property type="component" value="Unassembled WGS sequence"/>
</dbReference>
<keyword evidence="2" id="KW-1133">Transmembrane helix</keyword>
<dbReference type="InterPro" id="IPR029058">
    <property type="entry name" value="AB_hydrolase_fold"/>
</dbReference>
<keyword evidence="1" id="KW-0378">Hydrolase</keyword>
<feature type="domain" description="Fungal lipase-type" evidence="3">
    <location>
        <begin position="330"/>
        <end position="474"/>
    </location>
</feature>
<dbReference type="PANTHER" id="PTHR47030">
    <property type="entry name" value="LIPASE CLASS 3 FAMILY PROTEIN"/>
    <property type="match status" value="1"/>
</dbReference>
<evidence type="ECO:0000259" key="4">
    <source>
        <dbReference type="Pfam" id="PF24057"/>
    </source>
</evidence>
<feature type="domain" description="DUF7358" evidence="4">
    <location>
        <begin position="21"/>
        <end position="87"/>
    </location>
</feature>
<organism evidence="5 6">
    <name type="scientific">Artemisia annua</name>
    <name type="common">Sweet wormwood</name>
    <dbReference type="NCBI Taxonomy" id="35608"/>
    <lineage>
        <taxon>Eukaryota</taxon>
        <taxon>Viridiplantae</taxon>
        <taxon>Streptophyta</taxon>
        <taxon>Embryophyta</taxon>
        <taxon>Tracheophyta</taxon>
        <taxon>Spermatophyta</taxon>
        <taxon>Magnoliopsida</taxon>
        <taxon>eudicotyledons</taxon>
        <taxon>Gunneridae</taxon>
        <taxon>Pentapetalae</taxon>
        <taxon>asterids</taxon>
        <taxon>campanulids</taxon>
        <taxon>Asterales</taxon>
        <taxon>Asteraceae</taxon>
        <taxon>Asteroideae</taxon>
        <taxon>Anthemideae</taxon>
        <taxon>Artemisiinae</taxon>
        <taxon>Artemisia</taxon>
    </lineage>
</organism>
<dbReference type="OrthoDB" id="438440at2759"/>
<accession>A0A2U1LAJ3</accession>